<dbReference type="OrthoDB" id="5476657at2"/>
<dbReference type="InterPro" id="IPR012910">
    <property type="entry name" value="Plug_dom"/>
</dbReference>
<keyword evidence="5" id="KW-0732">Signal</keyword>
<evidence type="ECO:0000256" key="3">
    <source>
        <dbReference type="ARBA" id="ARBA00023237"/>
    </source>
</evidence>
<dbReference type="AlphaFoldDB" id="A0A2K2FXJ3"/>
<evidence type="ECO:0000259" key="7">
    <source>
        <dbReference type="Pfam" id="PF07715"/>
    </source>
</evidence>
<dbReference type="InterPro" id="IPR036942">
    <property type="entry name" value="Beta-barrel_TonB_sf"/>
</dbReference>
<dbReference type="InterPro" id="IPR037066">
    <property type="entry name" value="Plug_dom_sf"/>
</dbReference>
<dbReference type="GO" id="GO:0009279">
    <property type="term" value="C:cell outer membrane"/>
    <property type="evidence" value="ECO:0007669"/>
    <property type="project" value="UniProtKB-SubCell"/>
</dbReference>
<comment type="subcellular location">
    <subcellularLocation>
        <location evidence="1 4">Cell outer membrane</location>
    </subcellularLocation>
</comment>
<gene>
    <name evidence="8" type="ORF">A8V01_23825</name>
</gene>
<evidence type="ECO:0000256" key="4">
    <source>
        <dbReference type="RuleBase" id="RU003357"/>
    </source>
</evidence>
<dbReference type="InterPro" id="IPR000531">
    <property type="entry name" value="Beta-barrel_TonB"/>
</dbReference>
<reference evidence="8 9" key="1">
    <citation type="submission" date="2016-05" db="EMBL/GenBank/DDBJ databases">
        <title>Complete genome sequence of Novosphingobium guangzhouense SA925(T).</title>
        <authorList>
            <person name="Sha S."/>
        </authorList>
    </citation>
    <scope>NUCLEOTIDE SEQUENCE [LARGE SCALE GENOMIC DNA]</scope>
    <source>
        <strain evidence="8 9">SA925</strain>
    </source>
</reference>
<sequence length="939" mass="101839">MRSILLGAVSITAVFVSISGAAAQETTPSESTAQAEGVSADVGADEVADGGPDIIVTGVRQSLERAAEVKRNAVQVVDSIVATDIGKLPDPTVAAALQRVPGIQVQNDRNNELSTVRIRGLTDILTTVNGREVITTTGRGFDLQDVPAEALARIDAFKSQTSDQIEGGVAGAIDLRLNRPFSFRKPTLVLTARQNYATIADASNPQFGVLAAGKTDTSIGEIGALINVTYSQAENIRSVTNLGERRYSGGTPLNVPGLLIPQVLRNMPDVGDITRVQANAAVQWQATPSLQFYADGLYTKFRSTTGFVGFNPQPFTNGSRISEITPSDYCFDARVNAGGTNPQLVNNADGTVGIQPFTVQRVCELKSARFDNVVINQNSSSEDVTQRNKMIAGGLNFEQDRVKLVLDVAYQTSRSFLQNFNAEVGQRVPTVFVEFNDNNGPSFTIDPSIPLSSENLSLRNSINQNYTLGQGKLFQSRLDGEYEVGGILPRIKTGLRYAKRNARFQEVRQTNTVQSIGFGNIGTPTEANARLISSLPLSPDFLSIIGVAPRLNGGVPFLGVNPAYLRSERGRNELRSLFGLPLRQPDFDPTKEFNAQETTYAGYVEGSYEIPLGSLTLDGVIGTRVIRTERTIAGFERQGAILSPITAKTSDTDILPSATARLQFPGSFQTRVTYSRSIRRPDFASLNPSESLTLVGNVFLLNTGTRGNPALRPQKSDSIDITAEYYFRSGYISVAGYYRSIKDRVVTSNTQETIDSLNYLISTPRNVGSVDLKGVEVSAQYFFDFLPGVLSGLGVQGAFTMADSKIKGDDNLAGYPLVGVSKYNYTAGLLYDKHGLSGRLIWTHRSSYINADNTGGVALRPFDADRVNDPYVPVFLTYVRPAGRLDFSIGYDVTQALRLDIGGTNILRSKTSSYWGDKRVVFQLNGDETVYSLGARVKF</sequence>
<dbReference type="PANTHER" id="PTHR40980">
    <property type="entry name" value="PLUG DOMAIN-CONTAINING PROTEIN"/>
    <property type="match status" value="1"/>
</dbReference>
<keyword evidence="2 4" id="KW-0472">Membrane</keyword>
<accession>A0A2K2FXJ3</accession>
<feature type="domain" description="TonB-dependent receptor-like beta-barrel" evidence="6">
    <location>
        <begin position="437"/>
        <end position="906"/>
    </location>
</feature>
<comment type="caution">
    <text evidence="8">The sequence shown here is derived from an EMBL/GenBank/DDBJ whole genome shotgun (WGS) entry which is preliminary data.</text>
</comment>
<evidence type="ECO:0000313" key="9">
    <source>
        <dbReference type="Proteomes" id="UP000236327"/>
    </source>
</evidence>
<dbReference type="SUPFAM" id="SSF56935">
    <property type="entry name" value="Porins"/>
    <property type="match status" value="1"/>
</dbReference>
<dbReference type="InterPro" id="IPR010104">
    <property type="entry name" value="TonB_rcpt_bac"/>
</dbReference>
<evidence type="ECO:0000256" key="5">
    <source>
        <dbReference type="SAM" id="SignalP"/>
    </source>
</evidence>
<proteinExistence type="inferred from homology"/>
<dbReference type="Proteomes" id="UP000236327">
    <property type="component" value="Unassembled WGS sequence"/>
</dbReference>
<evidence type="ECO:0000313" key="8">
    <source>
        <dbReference type="EMBL" id="PNU03505.1"/>
    </source>
</evidence>
<feature type="signal peptide" evidence="5">
    <location>
        <begin position="1"/>
        <end position="23"/>
    </location>
</feature>
<organism evidence="8 9">
    <name type="scientific">Novosphingobium guangzhouense</name>
    <dbReference type="NCBI Taxonomy" id="1850347"/>
    <lineage>
        <taxon>Bacteria</taxon>
        <taxon>Pseudomonadati</taxon>
        <taxon>Pseudomonadota</taxon>
        <taxon>Alphaproteobacteria</taxon>
        <taxon>Sphingomonadales</taxon>
        <taxon>Sphingomonadaceae</taxon>
        <taxon>Novosphingobium</taxon>
    </lineage>
</organism>
<name>A0A2K2FXJ3_9SPHN</name>
<dbReference type="NCBIfam" id="TIGR01782">
    <property type="entry name" value="TonB-Xanth-Caul"/>
    <property type="match status" value="1"/>
</dbReference>
<evidence type="ECO:0000259" key="6">
    <source>
        <dbReference type="Pfam" id="PF00593"/>
    </source>
</evidence>
<protein>
    <recommendedName>
        <fullName evidence="10">TonB-dependent receptor</fullName>
    </recommendedName>
</protein>
<keyword evidence="9" id="KW-1185">Reference proteome</keyword>
<comment type="similarity">
    <text evidence="4">Belongs to the TonB-dependent receptor family.</text>
</comment>
<dbReference type="PANTHER" id="PTHR40980:SF3">
    <property type="entry name" value="TONB-DEPENDENT RECEPTOR-LIKE BETA-BARREL DOMAIN-CONTAINING PROTEIN"/>
    <property type="match status" value="1"/>
</dbReference>
<feature type="chain" id="PRO_5014449231" description="TonB-dependent receptor" evidence="5">
    <location>
        <begin position="24"/>
        <end position="939"/>
    </location>
</feature>
<dbReference type="RefSeq" id="WP_103097546.1">
    <property type="nucleotide sequence ID" value="NZ_LYMM01000050.1"/>
</dbReference>
<dbReference type="Gene3D" id="2.170.130.10">
    <property type="entry name" value="TonB-dependent receptor, plug domain"/>
    <property type="match status" value="1"/>
</dbReference>
<evidence type="ECO:0000256" key="1">
    <source>
        <dbReference type="ARBA" id="ARBA00004442"/>
    </source>
</evidence>
<keyword evidence="4" id="KW-0798">TonB box</keyword>
<dbReference type="Gene3D" id="2.40.170.20">
    <property type="entry name" value="TonB-dependent receptor, beta-barrel domain"/>
    <property type="match status" value="1"/>
</dbReference>
<dbReference type="Pfam" id="PF07715">
    <property type="entry name" value="Plug"/>
    <property type="match status" value="1"/>
</dbReference>
<dbReference type="Pfam" id="PF00593">
    <property type="entry name" value="TonB_dep_Rec_b-barrel"/>
    <property type="match status" value="1"/>
</dbReference>
<feature type="domain" description="TonB-dependent receptor plug" evidence="7">
    <location>
        <begin position="70"/>
        <end position="171"/>
    </location>
</feature>
<evidence type="ECO:0000256" key="2">
    <source>
        <dbReference type="ARBA" id="ARBA00023136"/>
    </source>
</evidence>
<dbReference type="EMBL" id="LYMM01000050">
    <property type="protein sequence ID" value="PNU03505.1"/>
    <property type="molecule type" value="Genomic_DNA"/>
</dbReference>
<keyword evidence="3" id="KW-0998">Cell outer membrane</keyword>
<evidence type="ECO:0008006" key="10">
    <source>
        <dbReference type="Google" id="ProtNLM"/>
    </source>
</evidence>